<keyword evidence="1" id="KW-0547">Nucleotide-binding</keyword>
<keyword evidence="2" id="KW-0067">ATP-binding</keyword>
<name>A0A914X733_9BILA</name>
<dbReference type="SUPFAM" id="SSF52540">
    <property type="entry name" value="P-loop containing nucleoside triphosphate hydrolases"/>
    <property type="match status" value="1"/>
</dbReference>
<comment type="caution">
    <text evidence="3">Lacks conserved residue(s) required for the propagation of feature annotation.</text>
</comment>
<comment type="similarity">
    <text evidence="3">Belongs to the TRAFAC class myosin-kinesin ATPase superfamily. Kinesin family.</text>
</comment>
<proteinExistence type="inferred from homology"/>
<reference evidence="6" key="1">
    <citation type="submission" date="2022-11" db="UniProtKB">
        <authorList>
            <consortium name="WormBaseParasite"/>
        </authorList>
    </citation>
    <scope>IDENTIFICATION</scope>
</reference>
<dbReference type="InterPro" id="IPR027417">
    <property type="entry name" value="P-loop_NTPase"/>
</dbReference>
<dbReference type="WBParaSite" id="PSAMB.scaffold700size43517.g8131.t1">
    <property type="protein sequence ID" value="PSAMB.scaffold700size43517.g8131.t1"/>
    <property type="gene ID" value="PSAMB.scaffold700size43517.g8131"/>
</dbReference>
<evidence type="ECO:0000256" key="1">
    <source>
        <dbReference type="ARBA" id="ARBA00022741"/>
    </source>
</evidence>
<feature type="domain" description="Kinesin motor" evidence="4">
    <location>
        <begin position="4"/>
        <end position="96"/>
    </location>
</feature>
<evidence type="ECO:0000259" key="4">
    <source>
        <dbReference type="PROSITE" id="PS50067"/>
    </source>
</evidence>
<sequence>MADNVKVAVRVRPFNKREQELGTKLVVAMEAEQTVLSHPNDDIPKYAIALLETLHPTTTTTSTLSNMRRGRTLSLVRLQIVAALERRVNGHKRGLC</sequence>
<protein>
    <submittedName>
        <fullName evidence="6">Kinesin motor domain-containing protein</fullName>
    </submittedName>
</protein>
<dbReference type="InterPro" id="IPR001752">
    <property type="entry name" value="Kinesin_motor_dom"/>
</dbReference>
<dbReference type="AlphaFoldDB" id="A0A914X733"/>
<dbReference type="InterPro" id="IPR036961">
    <property type="entry name" value="Kinesin_motor_dom_sf"/>
</dbReference>
<dbReference type="Proteomes" id="UP000887566">
    <property type="component" value="Unplaced"/>
</dbReference>
<dbReference type="PROSITE" id="PS50067">
    <property type="entry name" value="KINESIN_MOTOR_2"/>
    <property type="match status" value="1"/>
</dbReference>
<evidence type="ECO:0000256" key="3">
    <source>
        <dbReference type="PROSITE-ProRule" id="PRU00283"/>
    </source>
</evidence>
<dbReference type="GO" id="GO:0007018">
    <property type="term" value="P:microtubule-based movement"/>
    <property type="evidence" value="ECO:0007669"/>
    <property type="project" value="InterPro"/>
</dbReference>
<dbReference type="GO" id="GO:0008017">
    <property type="term" value="F:microtubule binding"/>
    <property type="evidence" value="ECO:0007669"/>
    <property type="project" value="InterPro"/>
</dbReference>
<evidence type="ECO:0000313" key="5">
    <source>
        <dbReference type="Proteomes" id="UP000887566"/>
    </source>
</evidence>
<dbReference type="Gene3D" id="3.40.850.10">
    <property type="entry name" value="Kinesin motor domain"/>
    <property type="match status" value="1"/>
</dbReference>
<keyword evidence="5" id="KW-1185">Reference proteome</keyword>
<dbReference type="GO" id="GO:0005524">
    <property type="term" value="F:ATP binding"/>
    <property type="evidence" value="ECO:0007669"/>
    <property type="project" value="UniProtKB-KW"/>
</dbReference>
<dbReference type="GO" id="GO:0003777">
    <property type="term" value="F:microtubule motor activity"/>
    <property type="evidence" value="ECO:0007669"/>
    <property type="project" value="InterPro"/>
</dbReference>
<accession>A0A914X733</accession>
<evidence type="ECO:0000313" key="6">
    <source>
        <dbReference type="WBParaSite" id="PSAMB.scaffold700size43517.g8131.t1"/>
    </source>
</evidence>
<organism evidence="5 6">
    <name type="scientific">Plectus sambesii</name>
    <dbReference type="NCBI Taxonomy" id="2011161"/>
    <lineage>
        <taxon>Eukaryota</taxon>
        <taxon>Metazoa</taxon>
        <taxon>Ecdysozoa</taxon>
        <taxon>Nematoda</taxon>
        <taxon>Chromadorea</taxon>
        <taxon>Plectida</taxon>
        <taxon>Plectina</taxon>
        <taxon>Plectoidea</taxon>
        <taxon>Plectidae</taxon>
        <taxon>Plectus</taxon>
    </lineage>
</organism>
<evidence type="ECO:0000256" key="2">
    <source>
        <dbReference type="ARBA" id="ARBA00022840"/>
    </source>
</evidence>